<evidence type="ECO:0000313" key="3">
    <source>
        <dbReference type="EMBL" id="KAJ8725151.1"/>
    </source>
</evidence>
<dbReference type="Pfam" id="PF01607">
    <property type="entry name" value="CBM_14"/>
    <property type="match status" value="1"/>
</dbReference>
<accession>A0AAD7YSI1</accession>
<reference evidence="3" key="1">
    <citation type="submission" date="2023-03" db="EMBL/GenBank/DDBJ databases">
        <title>Chromosome-level genomes of two armyworms, Mythimna separata and Mythimna loreyi, provide insights into the biosynthesis and reception of sex pheromones.</title>
        <authorList>
            <person name="Zhao H."/>
        </authorList>
    </citation>
    <scope>NUCLEOTIDE SEQUENCE</scope>
    <source>
        <strain evidence="3">BeijingLab</strain>
        <tissue evidence="3">Pupa</tissue>
    </source>
</reference>
<dbReference type="EMBL" id="JARGEI010000010">
    <property type="protein sequence ID" value="KAJ8725151.1"/>
    <property type="molecule type" value="Genomic_DNA"/>
</dbReference>
<dbReference type="InterPro" id="IPR002557">
    <property type="entry name" value="Chitin-bd_dom"/>
</dbReference>
<dbReference type="InterPro" id="IPR036508">
    <property type="entry name" value="Chitin-bd_dom_sf"/>
</dbReference>
<gene>
    <name evidence="3" type="ORF">PYW07_016109</name>
</gene>
<dbReference type="SUPFAM" id="SSF57625">
    <property type="entry name" value="Invertebrate chitin-binding proteins"/>
    <property type="match status" value="1"/>
</dbReference>
<name>A0AAD7YSI1_MYTSE</name>
<feature type="chain" id="PRO_5041898583" description="Chitin-binding type-2 domain-containing protein" evidence="1">
    <location>
        <begin position="23"/>
        <end position="178"/>
    </location>
</feature>
<evidence type="ECO:0000313" key="4">
    <source>
        <dbReference type="Proteomes" id="UP001231518"/>
    </source>
</evidence>
<protein>
    <recommendedName>
        <fullName evidence="2">Chitin-binding type-2 domain-containing protein</fullName>
    </recommendedName>
</protein>
<dbReference type="Proteomes" id="UP001231518">
    <property type="component" value="Chromosome 7"/>
</dbReference>
<organism evidence="3 4">
    <name type="scientific">Mythimna separata</name>
    <name type="common">Oriental armyworm</name>
    <name type="synonym">Pseudaletia separata</name>
    <dbReference type="NCBI Taxonomy" id="271217"/>
    <lineage>
        <taxon>Eukaryota</taxon>
        <taxon>Metazoa</taxon>
        <taxon>Ecdysozoa</taxon>
        <taxon>Arthropoda</taxon>
        <taxon>Hexapoda</taxon>
        <taxon>Insecta</taxon>
        <taxon>Pterygota</taxon>
        <taxon>Neoptera</taxon>
        <taxon>Endopterygota</taxon>
        <taxon>Lepidoptera</taxon>
        <taxon>Glossata</taxon>
        <taxon>Ditrysia</taxon>
        <taxon>Noctuoidea</taxon>
        <taxon>Noctuidae</taxon>
        <taxon>Noctuinae</taxon>
        <taxon>Hadenini</taxon>
        <taxon>Mythimna</taxon>
    </lineage>
</organism>
<dbReference type="AlphaFoldDB" id="A0AAD7YSI1"/>
<sequence>MDKKYFCVVILFIGLCHGVSKAIECTERGRFPNDESADCRGYTMCLLGGLTNFTQYKLMCPMGSVYSHLEKQCTNASNYKCLPNFNCTSVGNFEDPESSDCSSYVACIDGMGSIGTPRVLHNEILTIDHDVTLNCMRSRYFDCRDMLGLTPLQLFYNRIRWRQYVSRYYKKYSTLVCY</sequence>
<evidence type="ECO:0000259" key="2">
    <source>
        <dbReference type="PROSITE" id="PS50940"/>
    </source>
</evidence>
<comment type="caution">
    <text evidence="3">The sequence shown here is derived from an EMBL/GenBank/DDBJ whole genome shotgun (WGS) entry which is preliminary data.</text>
</comment>
<keyword evidence="1" id="KW-0732">Signal</keyword>
<evidence type="ECO:0000256" key="1">
    <source>
        <dbReference type="SAM" id="SignalP"/>
    </source>
</evidence>
<keyword evidence="4" id="KW-1185">Reference proteome</keyword>
<proteinExistence type="predicted"/>
<dbReference type="GO" id="GO:0008061">
    <property type="term" value="F:chitin binding"/>
    <property type="evidence" value="ECO:0007669"/>
    <property type="project" value="InterPro"/>
</dbReference>
<dbReference type="Gene3D" id="2.170.140.10">
    <property type="entry name" value="Chitin binding domain"/>
    <property type="match status" value="1"/>
</dbReference>
<feature type="domain" description="Chitin-binding type-2" evidence="2">
    <location>
        <begin position="22"/>
        <end position="83"/>
    </location>
</feature>
<feature type="signal peptide" evidence="1">
    <location>
        <begin position="1"/>
        <end position="22"/>
    </location>
</feature>
<dbReference type="GO" id="GO:0005576">
    <property type="term" value="C:extracellular region"/>
    <property type="evidence" value="ECO:0007669"/>
    <property type="project" value="InterPro"/>
</dbReference>
<dbReference type="PROSITE" id="PS50940">
    <property type="entry name" value="CHIT_BIND_II"/>
    <property type="match status" value="1"/>
</dbReference>